<feature type="region of interest" description="Disordered" evidence="1">
    <location>
        <begin position="121"/>
        <end position="141"/>
    </location>
</feature>
<keyword evidence="3" id="KW-1185">Reference proteome</keyword>
<gene>
    <name evidence="2" type="ORF">K0M31_002454</name>
</gene>
<dbReference type="EMBL" id="JAHYIQ010000001">
    <property type="protein sequence ID" value="KAK1137963.1"/>
    <property type="molecule type" value="Genomic_DNA"/>
</dbReference>
<accession>A0AA40GHL2</accession>
<feature type="compositionally biased region" description="Basic and acidic residues" evidence="1">
    <location>
        <begin position="132"/>
        <end position="141"/>
    </location>
</feature>
<dbReference type="Proteomes" id="UP001177670">
    <property type="component" value="Unassembled WGS sequence"/>
</dbReference>
<evidence type="ECO:0000313" key="3">
    <source>
        <dbReference type="Proteomes" id="UP001177670"/>
    </source>
</evidence>
<sequence length="141" mass="16150">MLDPNNIPSKSLRSKLIRDVSKASSTVIEEWWINGRLEQETNTEWSTQIIKDWSLRRSFITAVTSRSAERQNWPTPFRSLNDRVEEELENKEHIVTSCSAAAGENLVSKSTSKRAKTIEETSRIRAQIGSSSERRSEHIYG</sequence>
<organism evidence="2 3">
    <name type="scientific">Melipona bicolor</name>
    <dbReference type="NCBI Taxonomy" id="60889"/>
    <lineage>
        <taxon>Eukaryota</taxon>
        <taxon>Metazoa</taxon>
        <taxon>Ecdysozoa</taxon>
        <taxon>Arthropoda</taxon>
        <taxon>Hexapoda</taxon>
        <taxon>Insecta</taxon>
        <taxon>Pterygota</taxon>
        <taxon>Neoptera</taxon>
        <taxon>Endopterygota</taxon>
        <taxon>Hymenoptera</taxon>
        <taxon>Apocrita</taxon>
        <taxon>Aculeata</taxon>
        <taxon>Apoidea</taxon>
        <taxon>Anthophila</taxon>
        <taxon>Apidae</taxon>
        <taxon>Melipona</taxon>
    </lineage>
</organism>
<protein>
    <submittedName>
        <fullName evidence="2">Uncharacterized protein</fullName>
    </submittedName>
</protein>
<reference evidence="2" key="1">
    <citation type="submission" date="2021-10" db="EMBL/GenBank/DDBJ databases">
        <title>Melipona bicolor Genome sequencing and assembly.</title>
        <authorList>
            <person name="Araujo N.S."/>
            <person name="Arias M.C."/>
        </authorList>
    </citation>
    <scope>NUCLEOTIDE SEQUENCE</scope>
    <source>
        <strain evidence="2">USP_2M_L1-L4_2017</strain>
        <tissue evidence="2">Whole body</tissue>
    </source>
</reference>
<comment type="caution">
    <text evidence="2">The sequence shown here is derived from an EMBL/GenBank/DDBJ whole genome shotgun (WGS) entry which is preliminary data.</text>
</comment>
<name>A0AA40GHL2_9HYME</name>
<proteinExistence type="predicted"/>
<dbReference type="AlphaFoldDB" id="A0AA40GHL2"/>
<evidence type="ECO:0000256" key="1">
    <source>
        <dbReference type="SAM" id="MobiDB-lite"/>
    </source>
</evidence>
<evidence type="ECO:0000313" key="2">
    <source>
        <dbReference type="EMBL" id="KAK1137963.1"/>
    </source>
</evidence>